<dbReference type="STRING" id="1392247.A0A3N4KDJ9"/>
<dbReference type="Proteomes" id="UP000277580">
    <property type="component" value="Unassembled WGS sequence"/>
</dbReference>
<keyword evidence="3 6" id="KW-0812">Transmembrane</keyword>
<dbReference type="GO" id="GO:0016020">
    <property type="term" value="C:membrane"/>
    <property type="evidence" value="ECO:0007669"/>
    <property type="project" value="UniProtKB-SubCell"/>
</dbReference>
<keyword evidence="4 6" id="KW-1133">Transmembrane helix</keyword>
<sequence>MEPQQVAVARTSIEKETGSMEQMEKVPPVERDYSGAPIMKTDPAEIALVKKLDLTILPILWLMYFLNFLDRNAIVNGKLDGLAEDLKMKGSEYQTCISILFVGYLAGQVPSNMILTRVRPSLYMGGFMAVWAIISGLTGLVKNYHGMLILRFFLGVAEAPYYPGALYILTSFYTRKEVAARMAIFYTGNIGSNAFAGLIAAGIFSGMDGKNGLEGWRWLFIITGAITFGIALVSMYLLPDTPLTTRWLSPAERQLAHDRIIRDTTEESGSSSTWEGFKQAVFDYRTWIFCLMYNFHLTANGFKNFFPSVVKTLGFNTTITLVLTCPPYLVACFTNILVCWSSGRYNERTWHITISKVIAIIGFILSMSTTNVAARYVAMMIFTAATYGVNNICMSWCGQVLGQTPEKKAVTIAIVNTLGNVSFREIQKKYNESWTCE</sequence>
<evidence type="ECO:0000256" key="4">
    <source>
        <dbReference type="ARBA" id="ARBA00022989"/>
    </source>
</evidence>
<feature type="transmembrane region" description="Helical" evidence="6">
    <location>
        <begin position="216"/>
        <end position="238"/>
    </location>
</feature>
<keyword evidence="2" id="KW-0813">Transport</keyword>
<feature type="domain" description="Major facilitator superfamily (MFS) profile" evidence="7">
    <location>
        <begin position="56"/>
        <end position="437"/>
    </location>
</feature>
<comment type="subcellular location">
    <subcellularLocation>
        <location evidence="1">Membrane</location>
        <topology evidence="1">Multi-pass membrane protein</topology>
    </subcellularLocation>
</comment>
<reference evidence="8 9" key="1">
    <citation type="journal article" date="2018" name="Nat. Ecol. Evol.">
        <title>Pezizomycetes genomes reveal the molecular basis of ectomycorrhizal truffle lifestyle.</title>
        <authorList>
            <person name="Murat C."/>
            <person name="Payen T."/>
            <person name="Noel B."/>
            <person name="Kuo A."/>
            <person name="Morin E."/>
            <person name="Chen J."/>
            <person name="Kohler A."/>
            <person name="Krizsan K."/>
            <person name="Balestrini R."/>
            <person name="Da Silva C."/>
            <person name="Montanini B."/>
            <person name="Hainaut M."/>
            <person name="Levati E."/>
            <person name="Barry K.W."/>
            <person name="Belfiori B."/>
            <person name="Cichocki N."/>
            <person name="Clum A."/>
            <person name="Dockter R.B."/>
            <person name="Fauchery L."/>
            <person name="Guy J."/>
            <person name="Iotti M."/>
            <person name="Le Tacon F."/>
            <person name="Lindquist E.A."/>
            <person name="Lipzen A."/>
            <person name="Malagnac F."/>
            <person name="Mello A."/>
            <person name="Molinier V."/>
            <person name="Miyauchi S."/>
            <person name="Poulain J."/>
            <person name="Riccioni C."/>
            <person name="Rubini A."/>
            <person name="Sitrit Y."/>
            <person name="Splivallo R."/>
            <person name="Traeger S."/>
            <person name="Wang M."/>
            <person name="Zifcakova L."/>
            <person name="Wipf D."/>
            <person name="Zambonelli A."/>
            <person name="Paolocci F."/>
            <person name="Nowrousian M."/>
            <person name="Ottonello S."/>
            <person name="Baldrian P."/>
            <person name="Spatafora J.W."/>
            <person name="Henrissat B."/>
            <person name="Nagy L.G."/>
            <person name="Aury J.M."/>
            <person name="Wincker P."/>
            <person name="Grigoriev I.V."/>
            <person name="Bonfante P."/>
            <person name="Martin F.M."/>
        </authorList>
    </citation>
    <scope>NUCLEOTIDE SEQUENCE [LARGE SCALE GENOMIC DNA]</scope>
    <source>
        <strain evidence="8 9">CCBAS932</strain>
    </source>
</reference>
<dbReference type="PANTHER" id="PTHR43791:SF84">
    <property type="entry name" value="TRANSPORTER, PUTATIVE (AFU_ORTHOLOGUE AFUA_3G09170)-RELATED"/>
    <property type="match status" value="1"/>
</dbReference>
<accession>A0A3N4KDJ9</accession>
<feature type="transmembrane region" description="Helical" evidence="6">
    <location>
        <begin position="313"/>
        <end position="338"/>
    </location>
</feature>
<evidence type="ECO:0000256" key="1">
    <source>
        <dbReference type="ARBA" id="ARBA00004141"/>
    </source>
</evidence>
<organism evidence="8 9">
    <name type="scientific">Morchella conica CCBAS932</name>
    <dbReference type="NCBI Taxonomy" id="1392247"/>
    <lineage>
        <taxon>Eukaryota</taxon>
        <taxon>Fungi</taxon>
        <taxon>Dikarya</taxon>
        <taxon>Ascomycota</taxon>
        <taxon>Pezizomycotina</taxon>
        <taxon>Pezizomycetes</taxon>
        <taxon>Pezizales</taxon>
        <taxon>Morchellaceae</taxon>
        <taxon>Morchella</taxon>
    </lineage>
</organism>
<evidence type="ECO:0000256" key="6">
    <source>
        <dbReference type="SAM" id="Phobius"/>
    </source>
</evidence>
<dbReference type="OrthoDB" id="2250022at2759"/>
<feature type="transmembrane region" description="Helical" evidence="6">
    <location>
        <begin position="148"/>
        <end position="170"/>
    </location>
</feature>
<name>A0A3N4KDJ9_9PEZI</name>
<feature type="transmembrane region" description="Helical" evidence="6">
    <location>
        <begin position="121"/>
        <end position="141"/>
    </location>
</feature>
<evidence type="ECO:0000313" key="9">
    <source>
        <dbReference type="Proteomes" id="UP000277580"/>
    </source>
</evidence>
<evidence type="ECO:0000313" key="8">
    <source>
        <dbReference type="EMBL" id="RPB07419.1"/>
    </source>
</evidence>
<dbReference type="PANTHER" id="PTHR43791">
    <property type="entry name" value="PERMEASE-RELATED"/>
    <property type="match status" value="1"/>
</dbReference>
<protein>
    <submittedName>
        <fullName evidence="8">MFS transporter</fullName>
    </submittedName>
</protein>
<dbReference type="FunFam" id="1.20.1250.20:FF:000013">
    <property type="entry name" value="MFS general substrate transporter"/>
    <property type="match status" value="1"/>
</dbReference>
<dbReference type="EMBL" id="ML119183">
    <property type="protein sequence ID" value="RPB07419.1"/>
    <property type="molecule type" value="Genomic_DNA"/>
</dbReference>
<keyword evidence="5 6" id="KW-0472">Membrane</keyword>
<dbReference type="InterPro" id="IPR036259">
    <property type="entry name" value="MFS_trans_sf"/>
</dbReference>
<evidence type="ECO:0000256" key="3">
    <source>
        <dbReference type="ARBA" id="ARBA00022692"/>
    </source>
</evidence>
<keyword evidence="9" id="KW-1185">Reference proteome</keyword>
<evidence type="ECO:0000256" key="2">
    <source>
        <dbReference type="ARBA" id="ARBA00022448"/>
    </source>
</evidence>
<feature type="transmembrane region" description="Helical" evidence="6">
    <location>
        <begin position="350"/>
        <end position="370"/>
    </location>
</feature>
<dbReference type="InterPro" id="IPR020846">
    <property type="entry name" value="MFS_dom"/>
</dbReference>
<dbReference type="AlphaFoldDB" id="A0A3N4KDJ9"/>
<dbReference type="InParanoid" id="A0A3N4KDJ9"/>
<gene>
    <name evidence="8" type="ORF">P167DRAFT_579244</name>
</gene>
<dbReference type="GO" id="GO:0022857">
    <property type="term" value="F:transmembrane transporter activity"/>
    <property type="evidence" value="ECO:0007669"/>
    <property type="project" value="InterPro"/>
</dbReference>
<proteinExistence type="predicted"/>
<feature type="transmembrane region" description="Helical" evidence="6">
    <location>
        <begin position="182"/>
        <end position="204"/>
    </location>
</feature>
<dbReference type="InterPro" id="IPR011701">
    <property type="entry name" value="MFS"/>
</dbReference>
<evidence type="ECO:0000259" key="7">
    <source>
        <dbReference type="PROSITE" id="PS50850"/>
    </source>
</evidence>
<dbReference type="Pfam" id="PF07690">
    <property type="entry name" value="MFS_1"/>
    <property type="match status" value="1"/>
</dbReference>
<dbReference type="Gene3D" id="1.20.1250.20">
    <property type="entry name" value="MFS general substrate transporter like domains"/>
    <property type="match status" value="2"/>
</dbReference>
<dbReference type="FunFam" id="1.20.1250.20:FF:000057">
    <property type="entry name" value="MFS general substrate transporter"/>
    <property type="match status" value="1"/>
</dbReference>
<evidence type="ECO:0000256" key="5">
    <source>
        <dbReference type="ARBA" id="ARBA00023136"/>
    </source>
</evidence>
<dbReference type="PROSITE" id="PS50850">
    <property type="entry name" value="MFS"/>
    <property type="match status" value="1"/>
</dbReference>
<dbReference type="SUPFAM" id="SSF103473">
    <property type="entry name" value="MFS general substrate transporter"/>
    <property type="match status" value="1"/>
</dbReference>